<feature type="transmembrane region" description="Helical" evidence="1">
    <location>
        <begin position="59"/>
        <end position="81"/>
    </location>
</feature>
<dbReference type="Proteomes" id="UP000295304">
    <property type="component" value="Unassembled WGS sequence"/>
</dbReference>
<keyword evidence="1" id="KW-1133">Transmembrane helix</keyword>
<reference evidence="2 3" key="1">
    <citation type="submission" date="2019-03" db="EMBL/GenBank/DDBJ databases">
        <title>Genomic Encyclopedia of Type Strains, Phase IV (KMG-IV): sequencing the most valuable type-strain genomes for metagenomic binning, comparative biology and taxonomic classification.</title>
        <authorList>
            <person name="Goeker M."/>
        </authorList>
    </citation>
    <scope>NUCLEOTIDE SEQUENCE [LARGE SCALE GENOMIC DNA]</scope>
    <source>
        <strain evidence="2 3">DSM 101688</strain>
    </source>
</reference>
<organism evidence="2 3">
    <name type="scientific">Varunaivibrio sulfuroxidans</name>
    <dbReference type="NCBI Taxonomy" id="1773489"/>
    <lineage>
        <taxon>Bacteria</taxon>
        <taxon>Pseudomonadati</taxon>
        <taxon>Pseudomonadota</taxon>
        <taxon>Alphaproteobacteria</taxon>
        <taxon>Rhodospirillales</taxon>
        <taxon>Magnetovibrionaceae</taxon>
        <taxon>Varunaivibrio</taxon>
    </lineage>
</organism>
<dbReference type="AlphaFoldDB" id="A0A4R3J6K2"/>
<dbReference type="EMBL" id="SLZW01000009">
    <property type="protein sequence ID" value="TCS60965.1"/>
    <property type="molecule type" value="Genomic_DNA"/>
</dbReference>
<sequence length="130" mass="13352">MPAHWPMMMVAITKVAVDPAVATVVAIAAIMAVAIAAIMAVVGQVAIPPMVRGMTPATVAIMVATSRTTVPIWAMTARMMAHKAMFPMMAPASAARLGRLPAAAHPPVAAEQTLVVGPPPAGREAGRLVR</sequence>
<accession>A0A4R3J6K2</accession>
<comment type="caution">
    <text evidence="2">The sequence shown here is derived from an EMBL/GenBank/DDBJ whole genome shotgun (WGS) entry which is preliminary data.</text>
</comment>
<keyword evidence="3" id="KW-1185">Reference proteome</keyword>
<keyword evidence="1" id="KW-0812">Transmembrane</keyword>
<protein>
    <submittedName>
        <fullName evidence="2">Uncharacterized protein</fullName>
    </submittedName>
</protein>
<gene>
    <name evidence="2" type="ORF">EDD55_109126</name>
</gene>
<name>A0A4R3J6K2_9PROT</name>
<proteinExistence type="predicted"/>
<evidence type="ECO:0000313" key="2">
    <source>
        <dbReference type="EMBL" id="TCS60965.1"/>
    </source>
</evidence>
<evidence type="ECO:0000313" key="3">
    <source>
        <dbReference type="Proteomes" id="UP000295304"/>
    </source>
</evidence>
<feature type="transmembrane region" description="Helical" evidence="1">
    <location>
        <begin position="21"/>
        <end position="47"/>
    </location>
</feature>
<evidence type="ECO:0000256" key="1">
    <source>
        <dbReference type="SAM" id="Phobius"/>
    </source>
</evidence>
<keyword evidence="1" id="KW-0472">Membrane</keyword>